<organism evidence="2 3">
    <name type="scientific">Colletotrichum kahawae</name>
    <name type="common">Coffee berry disease fungus</name>
    <dbReference type="NCBI Taxonomy" id="34407"/>
    <lineage>
        <taxon>Eukaryota</taxon>
        <taxon>Fungi</taxon>
        <taxon>Dikarya</taxon>
        <taxon>Ascomycota</taxon>
        <taxon>Pezizomycotina</taxon>
        <taxon>Sordariomycetes</taxon>
        <taxon>Hypocreomycetidae</taxon>
        <taxon>Glomerellales</taxon>
        <taxon>Glomerellaceae</taxon>
        <taxon>Colletotrichum</taxon>
        <taxon>Colletotrichum gloeosporioides species complex</taxon>
    </lineage>
</organism>
<name>A0AAD9YEN0_COLKA</name>
<feature type="domain" description="Tryptophan synthase beta chain-like PALP" evidence="1">
    <location>
        <begin position="46"/>
        <end position="151"/>
    </location>
</feature>
<dbReference type="PANTHER" id="PTHR42937">
    <property type="match status" value="1"/>
</dbReference>
<accession>A0AAD9YEN0</accession>
<dbReference type="Gene3D" id="3.40.50.1100">
    <property type="match status" value="2"/>
</dbReference>
<dbReference type="AlphaFoldDB" id="A0AAD9YEN0"/>
<dbReference type="EMBL" id="VYYT01000189">
    <property type="protein sequence ID" value="KAK2758518.1"/>
    <property type="molecule type" value="Genomic_DNA"/>
</dbReference>
<comment type="caution">
    <text evidence="2">The sequence shown here is derived from an EMBL/GenBank/DDBJ whole genome shotgun (WGS) entry which is preliminary data.</text>
</comment>
<dbReference type="InterPro" id="IPR036052">
    <property type="entry name" value="TrpB-like_PALP_sf"/>
</dbReference>
<gene>
    <name evidence="2" type="ORF">CKAH01_05566</name>
</gene>
<keyword evidence="3" id="KW-1185">Reference proteome</keyword>
<dbReference type="Proteomes" id="UP001281614">
    <property type="component" value="Unassembled WGS sequence"/>
</dbReference>
<reference evidence="2" key="1">
    <citation type="submission" date="2023-02" db="EMBL/GenBank/DDBJ databases">
        <title>Colletotrichum kahawae CIFC_Que2 genome sequencing and assembly.</title>
        <authorList>
            <person name="Baroncelli R."/>
        </authorList>
    </citation>
    <scope>NUCLEOTIDE SEQUENCE</scope>
    <source>
        <strain evidence="2">CIFC_Que2</strain>
    </source>
</reference>
<evidence type="ECO:0000313" key="3">
    <source>
        <dbReference type="Proteomes" id="UP001281614"/>
    </source>
</evidence>
<dbReference type="Pfam" id="PF00291">
    <property type="entry name" value="PALP"/>
    <property type="match status" value="2"/>
</dbReference>
<evidence type="ECO:0000259" key="1">
    <source>
        <dbReference type="Pfam" id="PF00291"/>
    </source>
</evidence>
<protein>
    <submittedName>
        <fullName evidence="2">Diaminopropionate ammonia-lyase</fullName>
    </submittedName>
</protein>
<sequence>MTITHSHHLNNRRLIKSTASAAAVCVENLGWWKTAVNEIQSWPEYTCQPLRALPNAANSLGVGNIFVKDESKRFGDSLGSFKALGAPYAVFSILADEVFRQTGVRPSSTELRSGKHAAVTRNVTVCVATDGNQGRGLAYGAKIFGYRCVDYIHSHYEESVRRAREDAHMNGWHFVSSTSWSDFDESIPETVMNAYMVVVEETLQMLPCVGDITHVFVCGGVGSIAAAVFMGLYKHFQELQGLGYSVQIPRFVVIEPNQADCLLQSAKAGEIRQSYGSLRTLMAGLAGRGPSPAAWKVLEWLASDFISVSDSFAVDGMRFLAEGCEGDIPVVCGESSAASMGLLLNSSSNKALRKALGLDEHSHCLLFGLEGATDPQIYEELVGCTPETVFEVQKKFLATQIESLLIILTLVVIFLQQRIFPDYWSDNFISYQSICDPPLD</sequence>
<dbReference type="SUPFAM" id="SSF53686">
    <property type="entry name" value="Tryptophan synthase beta subunit-like PLP-dependent enzymes"/>
    <property type="match status" value="1"/>
</dbReference>
<dbReference type="PANTHER" id="PTHR42937:SF1">
    <property type="entry name" value="DIAMINOPROPIONATE AMMONIA-LYASE"/>
    <property type="match status" value="1"/>
</dbReference>
<proteinExistence type="predicted"/>
<dbReference type="InterPro" id="IPR001926">
    <property type="entry name" value="TrpB-like_PALP"/>
</dbReference>
<evidence type="ECO:0000313" key="2">
    <source>
        <dbReference type="EMBL" id="KAK2758518.1"/>
    </source>
</evidence>
<feature type="domain" description="Tryptophan synthase beta chain-like PALP" evidence="1">
    <location>
        <begin position="153"/>
        <end position="344"/>
    </location>
</feature>